<gene>
    <name evidence="2" type="ORF">Psch_02156</name>
</gene>
<keyword evidence="1" id="KW-1133">Transmembrane helix</keyword>
<accession>A0A4Y7RIG4</accession>
<feature type="transmembrane region" description="Helical" evidence="1">
    <location>
        <begin position="200"/>
        <end position="219"/>
    </location>
</feature>
<name>A0A4Y7RIG4_9FIRM</name>
<keyword evidence="1" id="KW-0812">Transmembrane</keyword>
<reference evidence="2 3" key="1">
    <citation type="journal article" date="2018" name="Environ. Microbiol.">
        <title>Novel energy conservation strategies and behaviour of Pelotomaculum schinkii driving syntrophic propionate catabolism.</title>
        <authorList>
            <person name="Hidalgo-Ahumada C.A.P."/>
            <person name="Nobu M.K."/>
            <person name="Narihiro T."/>
            <person name="Tamaki H."/>
            <person name="Liu W.T."/>
            <person name="Kamagata Y."/>
            <person name="Stams A.J.M."/>
            <person name="Imachi H."/>
            <person name="Sousa D.Z."/>
        </authorList>
    </citation>
    <scope>NUCLEOTIDE SEQUENCE [LARGE SCALE GENOMIC DNA]</scope>
    <source>
        <strain evidence="2 3">HH</strain>
    </source>
</reference>
<feature type="transmembrane region" description="Helical" evidence="1">
    <location>
        <begin position="70"/>
        <end position="90"/>
    </location>
</feature>
<evidence type="ECO:0000313" key="3">
    <source>
        <dbReference type="Proteomes" id="UP000298324"/>
    </source>
</evidence>
<evidence type="ECO:0000256" key="1">
    <source>
        <dbReference type="SAM" id="Phobius"/>
    </source>
</evidence>
<feature type="transmembrane region" description="Helical" evidence="1">
    <location>
        <begin position="29"/>
        <end position="58"/>
    </location>
</feature>
<organism evidence="2 3">
    <name type="scientific">Pelotomaculum schinkii</name>
    <dbReference type="NCBI Taxonomy" id="78350"/>
    <lineage>
        <taxon>Bacteria</taxon>
        <taxon>Bacillati</taxon>
        <taxon>Bacillota</taxon>
        <taxon>Clostridia</taxon>
        <taxon>Eubacteriales</taxon>
        <taxon>Desulfotomaculaceae</taxon>
        <taxon>Pelotomaculum</taxon>
    </lineage>
</organism>
<dbReference type="AlphaFoldDB" id="A0A4Y7RIG4"/>
<feature type="transmembrane region" description="Helical" evidence="1">
    <location>
        <begin position="160"/>
        <end position="179"/>
    </location>
</feature>
<feature type="transmembrane region" description="Helical" evidence="1">
    <location>
        <begin position="129"/>
        <end position="148"/>
    </location>
</feature>
<feature type="transmembrane region" description="Helical" evidence="1">
    <location>
        <begin position="225"/>
        <end position="245"/>
    </location>
</feature>
<protein>
    <submittedName>
        <fullName evidence="2">Uncharacterized protein</fullName>
    </submittedName>
</protein>
<dbReference type="Proteomes" id="UP000298324">
    <property type="component" value="Unassembled WGS sequence"/>
</dbReference>
<keyword evidence="3" id="KW-1185">Reference proteome</keyword>
<dbReference type="EMBL" id="QFGA01000001">
    <property type="protein sequence ID" value="TEB08591.1"/>
    <property type="molecule type" value="Genomic_DNA"/>
</dbReference>
<sequence length="263" mass="30415">MVRIIWIMLKEIEKWEVEWLKQESIGALFIARLGSLACVTLVAYFLTTLLVALAISIGSHSNSFIVSLNYNYMWAPPLLILCPLIIPLLTNWFNRGFRYSTIIANFFDMVILVKFDVTSLSFMFELMGFISYIVGNIYLTLYAAGAFIDKETLVKFVEENKISLLSIIGLVHIVIYLTIRVLILPEEEVMQQLVKYRREFWIWMGTLVFTLSYITIKLFSPFNSIEFIYLTFVLLIALVRIIDVYKKLSCVVEKIKVSENPGL</sequence>
<dbReference type="RefSeq" id="WP_190240140.1">
    <property type="nucleotide sequence ID" value="NZ_QFGA01000001.1"/>
</dbReference>
<keyword evidence="1" id="KW-0472">Membrane</keyword>
<evidence type="ECO:0000313" key="2">
    <source>
        <dbReference type="EMBL" id="TEB08591.1"/>
    </source>
</evidence>
<proteinExistence type="predicted"/>
<comment type="caution">
    <text evidence="2">The sequence shown here is derived from an EMBL/GenBank/DDBJ whole genome shotgun (WGS) entry which is preliminary data.</text>
</comment>